<protein>
    <submittedName>
        <fullName evidence="2">Uncharacterized protein</fullName>
    </submittedName>
</protein>
<evidence type="ECO:0000313" key="3">
    <source>
        <dbReference type="Proteomes" id="UP000010366"/>
    </source>
</evidence>
<keyword evidence="3" id="KW-1185">Reference proteome</keyword>
<name>K9UFL6_CHAP6</name>
<reference evidence="2 3" key="1">
    <citation type="submission" date="2012-05" db="EMBL/GenBank/DDBJ databases">
        <title>Finished chromosome of genome of Chamaesiphon sp. PCC 6605.</title>
        <authorList>
            <consortium name="US DOE Joint Genome Institute"/>
            <person name="Gugger M."/>
            <person name="Coursin T."/>
            <person name="Rippka R."/>
            <person name="Tandeau De Marsac N."/>
            <person name="Huntemann M."/>
            <person name="Wei C.-L."/>
            <person name="Han J."/>
            <person name="Detter J.C."/>
            <person name="Han C."/>
            <person name="Tapia R."/>
            <person name="Chen A."/>
            <person name="Kyrpides N."/>
            <person name="Mavromatis K."/>
            <person name="Markowitz V."/>
            <person name="Szeto E."/>
            <person name="Ivanova N."/>
            <person name="Pagani I."/>
            <person name="Pati A."/>
            <person name="Goodwin L."/>
            <person name="Nordberg H.P."/>
            <person name="Cantor M.N."/>
            <person name="Hua S.X."/>
            <person name="Woyke T."/>
            <person name="Kerfeld C.A."/>
        </authorList>
    </citation>
    <scope>NUCLEOTIDE SEQUENCE [LARGE SCALE GENOMIC DNA]</scope>
    <source>
        <strain evidence="3">ATCC 27169 / PCC 6605</strain>
    </source>
</reference>
<dbReference type="HOGENOM" id="CLU_2552113_0_0_3"/>
<gene>
    <name evidence="2" type="ORF">Cha6605_2375</name>
</gene>
<dbReference type="Proteomes" id="UP000010366">
    <property type="component" value="Chromosome"/>
</dbReference>
<dbReference type="KEGG" id="cmp:Cha6605_2375"/>
<proteinExistence type="predicted"/>
<accession>K9UFL6</accession>
<organism evidence="2 3">
    <name type="scientific">Chamaesiphon minutus (strain ATCC 27169 / PCC 6605)</name>
    <dbReference type="NCBI Taxonomy" id="1173020"/>
    <lineage>
        <taxon>Bacteria</taxon>
        <taxon>Bacillati</taxon>
        <taxon>Cyanobacteriota</taxon>
        <taxon>Cyanophyceae</taxon>
        <taxon>Gomontiellales</taxon>
        <taxon>Chamaesiphonaceae</taxon>
        <taxon>Chamaesiphon</taxon>
    </lineage>
</organism>
<evidence type="ECO:0000313" key="2">
    <source>
        <dbReference type="EMBL" id="AFY93443.1"/>
    </source>
</evidence>
<sequence>MCDLDVRQLTHRSMTFSTNAKRDPIPTNRPFGGVLGEAARSGRVPRPWKRDKTAGVPQRGGIWGEASPQIRVPQHQQLKTKH</sequence>
<dbReference type="STRING" id="1173020.Cha6605_2375"/>
<dbReference type="EMBL" id="CP003600">
    <property type="protein sequence ID" value="AFY93443.1"/>
    <property type="molecule type" value="Genomic_DNA"/>
</dbReference>
<dbReference type="AlphaFoldDB" id="K9UFL6"/>
<feature type="region of interest" description="Disordered" evidence="1">
    <location>
        <begin position="15"/>
        <end position="82"/>
    </location>
</feature>
<evidence type="ECO:0000256" key="1">
    <source>
        <dbReference type="SAM" id="MobiDB-lite"/>
    </source>
</evidence>